<evidence type="ECO:0000256" key="2">
    <source>
        <dbReference type="ARBA" id="ARBA00022737"/>
    </source>
</evidence>
<evidence type="ECO:0000256" key="3">
    <source>
        <dbReference type="ARBA" id="ARBA00023157"/>
    </source>
</evidence>
<keyword evidence="6" id="KW-1185">Reference proteome</keyword>
<evidence type="ECO:0000256" key="4">
    <source>
        <dbReference type="SAM" id="SignalP"/>
    </source>
</evidence>
<keyword evidence="3" id="KW-1015">Disulfide bond</keyword>
<dbReference type="RefSeq" id="WP_272090170.1">
    <property type="nucleotide sequence ID" value="NZ_JAQNDL010000003.1"/>
</dbReference>
<dbReference type="InterPro" id="IPR016186">
    <property type="entry name" value="C-type_lectin-like/link_sf"/>
</dbReference>
<protein>
    <submittedName>
        <fullName evidence="5">DUF4215 domain-containing protein</fullName>
    </submittedName>
</protein>
<name>A0ABT5E7N1_9BACT</name>
<proteinExistence type="predicted"/>
<dbReference type="InterPro" id="IPR011936">
    <property type="entry name" value="Myxo_disulph_rpt"/>
</dbReference>
<dbReference type="Proteomes" id="UP001221686">
    <property type="component" value="Unassembled WGS sequence"/>
</dbReference>
<gene>
    <name evidence="5" type="ORF">POL25_32450</name>
</gene>
<sequence length="580" mass="58712">MMKTNVLACGVSWLIAGALLAGCDSTIDITVNVNGVADGCGDGVLGPGEQCDDGEANGPDAACRSNCAVNTCGDGDVGPDEACDDGPDNAAGAACKVDCTLQVCGDGDLAADEACDDGDDNGEAAACTPECTLQVCGDGFVGAMEGCDDGNEVDADACSNTCVPASCGDGQVQVGEACDDGNAIDTDACTSSCTAAACGDGFVQAGEACDDGAGNSDNGDCTLACEVATCGDGLVHDQGDFGWEVCDDGPFNGDFQACLEHCMPNVCGDGYQAYYEECDDYDATGGDGCSATCTVEWCGNEVVDVGEECDDGISGDADDGCNQACMLPTCGDGFVQPSLGEECDFGWGNNDDNGYCTLACKEAVCGDGLVQFGAEQCDLGPDNGPGQPCDVDCTGAVCGDGQVAPGEDCDDGDTEQNGLCEADCSWPHRVFVTSTTYNGNLGGLAGAQAKCQARADAAGLGGTWDAWIGTASSTPPGRFPLVLERFVRLDGVEIAASTFALYGGNLTAAIKVTEYGQLLGSGYAWTGLTEAGNVHASTCQNWTSTSGYGRAGRVDYTNGGWTNQSNVDCSSAVRLYCFEP</sequence>
<comment type="caution">
    <text evidence="5">The sequence shown here is derived from an EMBL/GenBank/DDBJ whole genome shotgun (WGS) entry which is preliminary data.</text>
</comment>
<dbReference type="NCBIfam" id="TIGR02232">
    <property type="entry name" value="myxo_disulf_rpt"/>
    <property type="match status" value="3"/>
</dbReference>
<dbReference type="EMBL" id="JAQNDL010000003">
    <property type="protein sequence ID" value="MDC0721665.1"/>
    <property type="molecule type" value="Genomic_DNA"/>
</dbReference>
<feature type="signal peptide" evidence="4">
    <location>
        <begin position="1"/>
        <end position="21"/>
    </location>
</feature>
<feature type="chain" id="PRO_5047137420" evidence="4">
    <location>
        <begin position="22"/>
        <end position="580"/>
    </location>
</feature>
<dbReference type="SUPFAM" id="SSF56436">
    <property type="entry name" value="C-type lectin-like"/>
    <property type="match status" value="1"/>
</dbReference>
<dbReference type="Pfam" id="PF13948">
    <property type="entry name" value="DUF4215"/>
    <property type="match status" value="1"/>
</dbReference>
<dbReference type="Gene3D" id="3.10.100.10">
    <property type="entry name" value="Mannose-Binding Protein A, subunit A"/>
    <property type="match status" value="1"/>
</dbReference>
<dbReference type="InterPro" id="IPR016187">
    <property type="entry name" value="CTDL_fold"/>
</dbReference>
<evidence type="ECO:0000313" key="5">
    <source>
        <dbReference type="EMBL" id="MDC0721665.1"/>
    </source>
</evidence>
<evidence type="ECO:0000256" key="1">
    <source>
        <dbReference type="ARBA" id="ARBA00022729"/>
    </source>
</evidence>
<keyword evidence="1 4" id="KW-0732">Signal</keyword>
<reference evidence="5 6" key="1">
    <citation type="submission" date="2022-11" db="EMBL/GenBank/DDBJ databases">
        <title>Minimal conservation of predation-associated metabolite biosynthetic gene clusters underscores biosynthetic potential of Myxococcota including descriptions for ten novel species: Archangium lansinium sp. nov., Myxococcus landrumus sp. nov., Nannocystis bai.</title>
        <authorList>
            <person name="Ahearne A."/>
            <person name="Stevens C."/>
            <person name="Dowd S."/>
        </authorList>
    </citation>
    <scope>NUCLEOTIDE SEQUENCE [LARGE SCALE GENOMIC DNA]</scope>
    <source>
        <strain evidence="5 6">BB15-2</strain>
    </source>
</reference>
<dbReference type="PROSITE" id="PS51257">
    <property type="entry name" value="PROKAR_LIPOPROTEIN"/>
    <property type="match status" value="1"/>
</dbReference>
<organism evidence="5 6">
    <name type="scientific">Nannocystis bainbridge</name>
    <dbReference type="NCBI Taxonomy" id="2995303"/>
    <lineage>
        <taxon>Bacteria</taxon>
        <taxon>Pseudomonadati</taxon>
        <taxon>Myxococcota</taxon>
        <taxon>Polyangia</taxon>
        <taxon>Nannocystales</taxon>
        <taxon>Nannocystaceae</taxon>
        <taxon>Nannocystis</taxon>
    </lineage>
</organism>
<evidence type="ECO:0000313" key="6">
    <source>
        <dbReference type="Proteomes" id="UP001221686"/>
    </source>
</evidence>
<keyword evidence="2" id="KW-0677">Repeat</keyword>
<accession>A0ABT5E7N1</accession>